<feature type="domain" description="Beta-lactamase-related" evidence="1">
    <location>
        <begin position="33"/>
        <end position="295"/>
    </location>
</feature>
<keyword evidence="3" id="KW-1185">Reference proteome</keyword>
<evidence type="ECO:0000313" key="2">
    <source>
        <dbReference type="EMBL" id="RIX48632.1"/>
    </source>
</evidence>
<dbReference type="InterPro" id="IPR050789">
    <property type="entry name" value="Diverse_Enzym_Activities"/>
</dbReference>
<dbReference type="OrthoDB" id="9773047at2"/>
<dbReference type="PANTHER" id="PTHR43283">
    <property type="entry name" value="BETA-LACTAMASE-RELATED"/>
    <property type="match status" value="1"/>
</dbReference>
<protein>
    <submittedName>
        <fullName evidence="2">Class C beta-lactamase-related serine hydrolase</fullName>
    </submittedName>
</protein>
<organism evidence="2 3">
    <name type="scientific">Paenibacillus nanensis</name>
    <dbReference type="NCBI Taxonomy" id="393251"/>
    <lineage>
        <taxon>Bacteria</taxon>
        <taxon>Bacillati</taxon>
        <taxon>Bacillota</taxon>
        <taxon>Bacilli</taxon>
        <taxon>Bacillales</taxon>
        <taxon>Paenibacillaceae</taxon>
        <taxon>Paenibacillus</taxon>
    </lineage>
</organism>
<accession>A0A3A1ULS1</accession>
<dbReference type="RefSeq" id="WP_119602726.1">
    <property type="nucleotide sequence ID" value="NZ_QXQA01000021.1"/>
</dbReference>
<dbReference type="Pfam" id="PF00144">
    <property type="entry name" value="Beta-lactamase"/>
    <property type="match status" value="1"/>
</dbReference>
<proteinExistence type="predicted"/>
<dbReference type="Gene3D" id="3.40.710.10">
    <property type="entry name" value="DD-peptidase/beta-lactamase superfamily"/>
    <property type="match status" value="1"/>
</dbReference>
<dbReference type="EMBL" id="QXQA01000021">
    <property type="protein sequence ID" value="RIX48632.1"/>
    <property type="molecule type" value="Genomic_DNA"/>
</dbReference>
<evidence type="ECO:0000259" key="1">
    <source>
        <dbReference type="Pfam" id="PF00144"/>
    </source>
</evidence>
<reference evidence="2 3" key="1">
    <citation type="submission" date="2018-09" db="EMBL/GenBank/DDBJ databases">
        <title>Paenibacillus aracenensis nov. sp. isolated from a cave in southern Spain.</title>
        <authorList>
            <person name="Jurado V."/>
            <person name="Gutierrez-Patricio S."/>
            <person name="Gonzalez-Pimentel J.L."/>
            <person name="Miller A.Z."/>
            <person name="Laiz L."/>
            <person name="Saiz-Jimenez C."/>
        </authorList>
    </citation>
    <scope>NUCLEOTIDE SEQUENCE [LARGE SCALE GENOMIC DNA]</scope>
    <source>
        <strain evidence="2 3">DSM 22867</strain>
    </source>
</reference>
<comment type="caution">
    <text evidence="2">The sequence shown here is derived from an EMBL/GenBank/DDBJ whole genome shotgun (WGS) entry which is preliminary data.</text>
</comment>
<name>A0A3A1ULS1_9BACL</name>
<dbReference type="InterPro" id="IPR012338">
    <property type="entry name" value="Beta-lactam/transpept-like"/>
</dbReference>
<dbReference type="SUPFAM" id="SSF56601">
    <property type="entry name" value="beta-lactamase/transpeptidase-like"/>
    <property type="match status" value="1"/>
</dbReference>
<dbReference type="InterPro" id="IPR001466">
    <property type="entry name" value="Beta-lactam-related"/>
</dbReference>
<evidence type="ECO:0000313" key="3">
    <source>
        <dbReference type="Proteomes" id="UP000266482"/>
    </source>
</evidence>
<dbReference type="Proteomes" id="UP000266482">
    <property type="component" value="Unassembled WGS sequence"/>
</dbReference>
<keyword evidence="2" id="KW-0378">Hydrolase</keyword>
<dbReference type="GO" id="GO:0016787">
    <property type="term" value="F:hydrolase activity"/>
    <property type="evidence" value="ECO:0007669"/>
    <property type="project" value="UniProtKB-KW"/>
</dbReference>
<sequence>MQPIICESNGLSSKALLALFEQIEERKLNMNSFILLKDGKTAAEFWREPYRRDCPQLLYSLSKSFTGIAVGIAWDQGVLDLQDKVISFFPDKLPERVSANLEKMTIHHLLSMNAGHDDNIYAAVAKEQDWVKAYLSMEVHHEPGTHYRYSTHSTYMLAAILERVTGQSLVDFLMPALFEPLRIERPVWETCPLGITAGGMGLSIRTEGIARFGQMLLNKGEYEGRRIVSERYIQLATTEHSDNRAAASPKRIDSAQGYGYQLHLCRRGAFRGDGSFGQLCFVAPKENIVIAATSSFSSMQQLQTLLDLIYEYVMDGTATTNERKPAAVPAVPLFLPIPEHAPTLHNKCYRLEDNPLQLAMLRFVQAQEGLELLHVYENGSEQRLPFSFTKQTSAPFRFTKDLADHLQEAVTYGAWEDADTLRLTIYFIETPYIVTYWVKMKDRSIDFRFQINVSLTLSDFQAAGHLAEQ</sequence>
<gene>
    <name evidence="2" type="ORF">D3P08_24330</name>
</gene>
<dbReference type="AlphaFoldDB" id="A0A3A1ULS1"/>
<dbReference type="PANTHER" id="PTHR43283:SF7">
    <property type="entry name" value="BETA-LACTAMASE-RELATED DOMAIN-CONTAINING PROTEIN"/>
    <property type="match status" value="1"/>
</dbReference>